<dbReference type="AlphaFoldDB" id="A0A346A025"/>
<feature type="chain" id="PRO_5016948671" evidence="2">
    <location>
        <begin position="35"/>
        <end position="663"/>
    </location>
</feature>
<feature type="compositionally biased region" description="Low complexity" evidence="1">
    <location>
        <begin position="609"/>
        <end position="636"/>
    </location>
</feature>
<dbReference type="EMBL" id="CP031417">
    <property type="protein sequence ID" value="AXK82522.1"/>
    <property type="molecule type" value="Genomic_DNA"/>
</dbReference>
<dbReference type="Proteomes" id="UP000254889">
    <property type="component" value="Chromosome"/>
</dbReference>
<evidence type="ECO:0000313" key="3">
    <source>
        <dbReference type="EMBL" id="AXK82522.1"/>
    </source>
</evidence>
<reference evidence="3 4" key="1">
    <citation type="submission" date="2018-07" db="EMBL/GenBank/DDBJ databases">
        <authorList>
            <person name="Quirk P.G."/>
            <person name="Krulwich T.A."/>
        </authorList>
    </citation>
    <scope>NUCLEOTIDE SEQUENCE [LARGE SCALE GENOMIC DNA]</scope>
    <source>
        <strain evidence="3 4">CC-BB4</strain>
    </source>
</reference>
<evidence type="ECO:0000313" key="4">
    <source>
        <dbReference type="Proteomes" id="UP000254889"/>
    </source>
</evidence>
<accession>A0A346A025</accession>
<sequence length="663" mass="69183">MIITPSGKPSPNRNTSFVTALLAATLLAASAAQARDVRLYVLAPQPPASLKTVETQGSDKPAYAHSYALSYDALEHNIRNEIKKTDIDLGGTVKCEGACPDVHWHVSVNTDFSFTQKNQPTVAAFGNAQDNGVDAALQTQFKLHTVISGRLWASPVTGDVEGKVDIPIDLVIGFQANSKLGLWPEVKSIAAYCESTKLQETVCVKLTLDDKNIDLSDAHGVAVAVGTALGGLIGASPLAAGIGDPLSGMIVGALISNEAAKIAEQKVQDEANKALNEAMKVASIRATWIAGTYVDAKVTQVNAVKSKLLDSKLPGVNKSLAELATAFGLSLDVQTKTSSSDVTVIVTPRFAANPAGGTLTGKLRMPKEACVYGEWQYGTIPLGLATVDANRDLAGKVGTPCAALMPGSDVKLAGYLGADPKILKVGADPLPNWKSSGSFKLTGNLSEVKHGNVLSSQVRQSGTKRHTATGYYECSFAITGLPGADIIELDFKGKAAERMAGFQQHPHRYLEVAAAGVAAALDDGWQKAGPPVIIGGDGKCGAGTVKVPHYEPESWLDRIGDLIDMDKCAVCGIKLDEGMLKASNMKPVLENPALKPLFEALAAGRALPAATQTPAAQTPAAQAPAAQAPAGRQAPASGLQQHGPALRPELQRPGLQKGVTTPK</sequence>
<name>A0A346A025_9HYPH</name>
<feature type="signal peptide" evidence="2">
    <location>
        <begin position="1"/>
        <end position="34"/>
    </location>
</feature>
<dbReference type="KEGG" id="ptaw:DW352_19555"/>
<protein>
    <submittedName>
        <fullName evidence="3">Uncharacterized protein</fullName>
    </submittedName>
</protein>
<proteinExistence type="predicted"/>
<evidence type="ECO:0000256" key="2">
    <source>
        <dbReference type="SAM" id="SignalP"/>
    </source>
</evidence>
<organism evidence="3 4">
    <name type="scientific">Pseudolabrys taiwanensis</name>
    <dbReference type="NCBI Taxonomy" id="331696"/>
    <lineage>
        <taxon>Bacteria</taxon>
        <taxon>Pseudomonadati</taxon>
        <taxon>Pseudomonadota</taxon>
        <taxon>Alphaproteobacteria</taxon>
        <taxon>Hyphomicrobiales</taxon>
        <taxon>Xanthobacteraceae</taxon>
        <taxon>Pseudolabrys</taxon>
    </lineage>
</organism>
<keyword evidence="4" id="KW-1185">Reference proteome</keyword>
<gene>
    <name evidence="3" type="ORF">DW352_19555</name>
</gene>
<dbReference type="OrthoDB" id="9816903at2"/>
<dbReference type="RefSeq" id="WP_115692901.1">
    <property type="nucleotide sequence ID" value="NZ_CP031417.1"/>
</dbReference>
<keyword evidence="2" id="KW-0732">Signal</keyword>
<evidence type="ECO:0000256" key="1">
    <source>
        <dbReference type="SAM" id="MobiDB-lite"/>
    </source>
</evidence>
<feature type="region of interest" description="Disordered" evidence="1">
    <location>
        <begin position="609"/>
        <end position="663"/>
    </location>
</feature>